<proteinExistence type="predicted"/>
<dbReference type="Pfam" id="PF00106">
    <property type="entry name" value="adh_short"/>
    <property type="match status" value="1"/>
</dbReference>
<dbReference type="Gene3D" id="3.40.50.720">
    <property type="entry name" value="NAD(P)-binding Rossmann-like Domain"/>
    <property type="match status" value="1"/>
</dbReference>
<sequence length="260" mass="28155">MLHGSPSHTPQRPGRLPKRIPMLSPKGVCVVVGCGPGLGSSIAVKFAAEGYDVAVMSRKIESSSDALQKIKVMDRKAIYVSLDVCDEKNVKAAFAEVEEKLGDVDVLVFNASGPMAKGGILGMEIKTMVQRWNVECLGALLCARAVIPGMLRAKGGTLLFTSATSAFRGSAVLPGFAIAKFGLRALSQSIAKEYSSQGIHSCHIRIDCTLATPKNKTKYDVEKMGDCDEIAKTYFFVSQQNKMGWSNEIDIRPHTEKWTI</sequence>
<name>A0A7S0DA87_9EUKA</name>
<dbReference type="PANTHER" id="PTHR43431">
    <property type="entry name" value="OXIDOREDUCTASE, SHORT CHAIN DEHYDROGENASE/REDUCTASE FAMILY (AFU_ORTHOLOGUE AFUA_5G14000)"/>
    <property type="match status" value="1"/>
</dbReference>
<dbReference type="EMBL" id="HBEM01013863">
    <property type="protein sequence ID" value="CAD8448449.1"/>
    <property type="molecule type" value="Transcribed_RNA"/>
</dbReference>
<accession>A0A7S0DA87</accession>
<dbReference type="InterPro" id="IPR002347">
    <property type="entry name" value="SDR_fam"/>
</dbReference>
<gene>
    <name evidence="2" type="ORF">LAMO00422_LOCUS9542</name>
</gene>
<reference evidence="2" key="1">
    <citation type="submission" date="2021-01" db="EMBL/GenBank/DDBJ databases">
        <authorList>
            <person name="Corre E."/>
            <person name="Pelletier E."/>
            <person name="Niang G."/>
            <person name="Scheremetjew M."/>
            <person name="Finn R."/>
            <person name="Kale V."/>
            <person name="Holt S."/>
            <person name="Cochrane G."/>
            <person name="Meng A."/>
            <person name="Brown T."/>
            <person name="Cohen L."/>
        </authorList>
    </citation>
    <scope>NUCLEOTIDE SEQUENCE</scope>
    <source>
        <strain evidence="2">CCMP2058</strain>
    </source>
</reference>
<dbReference type="PANTHER" id="PTHR43431:SF7">
    <property type="entry name" value="OXIDOREDUCTASE, SHORT CHAIN DEHYDROGENASE_REDUCTASE FAMILY (AFU_ORTHOLOGUE AFUA_5G14000)"/>
    <property type="match status" value="1"/>
</dbReference>
<evidence type="ECO:0000313" key="2">
    <source>
        <dbReference type="EMBL" id="CAD8448449.1"/>
    </source>
</evidence>
<evidence type="ECO:0000256" key="1">
    <source>
        <dbReference type="SAM" id="MobiDB-lite"/>
    </source>
</evidence>
<dbReference type="PRINTS" id="PR00081">
    <property type="entry name" value="GDHRDH"/>
</dbReference>
<feature type="compositionally biased region" description="Polar residues" evidence="1">
    <location>
        <begin position="1"/>
        <end position="10"/>
    </location>
</feature>
<organism evidence="2">
    <name type="scientific">Amorphochlora amoebiformis</name>
    <dbReference type="NCBI Taxonomy" id="1561963"/>
    <lineage>
        <taxon>Eukaryota</taxon>
        <taxon>Sar</taxon>
        <taxon>Rhizaria</taxon>
        <taxon>Cercozoa</taxon>
        <taxon>Chlorarachniophyceae</taxon>
        <taxon>Amorphochlora</taxon>
    </lineage>
</organism>
<feature type="region of interest" description="Disordered" evidence="1">
    <location>
        <begin position="1"/>
        <end position="20"/>
    </location>
</feature>
<dbReference type="SUPFAM" id="SSF51735">
    <property type="entry name" value="NAD(P)-binding Rossmann-fold domains"/>
    <property type="match status" value="1"/>
</dbReference>
<dbReference type="AlphaFoldDB" id="A0A7S0DA87"/>
<protein>
    <submittedName>
        <fullName evidence="2">Uncharacterized protein</fullName>
    </submittedName>
</protein>
<dbReference type="InterPro" id="IPR036291">
    <property type="entry name" value="NAD(P)-bd_dom_sf"/>
</dbReference>